<name>A0A433QP47_9FUNG</name>
<feature type="non-terminal residue" evidence="3">
    <location>
        <position position="1"/>
    </location>
</feature>
<dbReference type="SMART" id="SM00353">
    <property type="entry name" value="HLH"/>
    <property type="match status" value="1"/>
</dbReference>
<reference evidence="3 4" key="1">
    <citation type="journal article" date="2018" name="New Phytol.">
        <title>Phylogenomics of Endogonaceae and evolution of mycorrhizas within Mucoromycota.</title>
        <authorList>
            <person name="Chang Y."/>
            <person name="Desiro A."/>
            <person name="Na H."/>
            <person name="Sandor L."/>
            <person name="Lipzen A."/>
            <person name="Clum A."/>
            <person name="Barry K."/>
            <person name="Grigoriev I.V."/>
            <person name="Martin F.M."/>
            <person name="Stajich J.E."/>
            <person name="Smith M.E."/>
            <person name="Bonito G."/>
            <person name="Spatafora J.W."/>
        </authorList>
    </citation>
    <scope>NUCLEOTIDE SEQUENCE [LARGE SCALE GENOMIC DNA]</scope>
    <source>
        <strain evidence="3 4">AD002</strain>
    </source>
</reference>
<dbReference type="AlphaFoldDB" id="A0A433QP47"/>
<feature type="region of interest" description="Disordered" evidence="1">
    <location>
        <begin position="1052"/>
        <end position="1076"/>
    </location>
</feature>
<feature type="region of interest" description="Disordered" evidence="1">
    <location>
        <begin position="315"/>
        <end position="356"/>
    </location>
</feature>
<feature type="region of interest" description="Disordered" evidence="1">
    <location>
        <begin position="63"/>
        <end position="100"/>
    </location>
</feature>
<dbReference type="EMBL" id="RBNJ01002818">
    <property type="protein sequence ID" value="RUS31563.1"/>
    <property type="molecule type" value="Genomic_DNA"/>
</dbReference>
<feature type="region of interest" description="Disordered" evidence="1">
    <location>
        <begin position="249"/>
        <end position="279"/>
    </location>
</feature>
<feature type="domain" description="BHLH" evidence="2">
    <location>
        <begin position="415"/>
        <end position="495"/>
    </location>
</feature>
<dbReference type="PANTHER" id="PTHR47336:SF2">
    <property type="entry name" value="TRANSCRIPTION FACTOR HMS1-RELATED"/>
    <property type="match status" value="1"/>
</dbReference>
<evidence type="ECO:0000256" key="1">
    <source>
        <dbReference type="SAM" id="MobiDB-lite"/>
    </source>
</evidence>
<dbReference type="Gene3D" id="4.10.280.10">
    <property type="entry name" value="Helix-loop-helix DNA-binding domain"/>
    <property type="match status" value="1"/>
</dbReference>
<feature type="compositionally biased region" description="Polar residues" evidence="1">
    <location>
        <begin position="315"/>
        <end position="334"/>
    </location>
</feature>
<dbReference type="InterPro" id="IPR052099">
    <property type="entry name" value="Regulatory_TF_Diverse"/>
</dbReference>
<dbReference type="SUPFAM" id="SSF47459">
    <property type="entry name" value="HLH, helix-loop-helix DNA-binding domain"/>
    <property type="match status" value="1"/>
</dbReference>
<dbReference type="InterPro" id="IPR036638">
    <property type="entry name" value="HLH_DNA-bd_sf"/>
</dbReference>
<feature type="region of interest" description="Disordered" evidence="1">
    <location>
        <begin position="530"/>
        <end position="564"/>
    </location>
</feature>
<keyword evidence="4" id="KW-1185">Reference proteome</keyword>
<comment type="caution">
    <text evidence="3">The sequence shown here is derived from an EMBL/GenBank/DDBJ whole genome shotgun (WGS) entry which is preliminary data.</text>
</comment>
<evidence type="ECO:0000259" key="2">
    <source>
        <dbReference type="PROSITE" id="PS50888"/>
    </source>
</evidence>
<dbReference type="InterPro" id="IPR011598">
    <property type="entry name" value="bHLH_dom"/>
</dbReference>
<sequence>LLLPTGCFPIEPFFVYRHTFRTSLARLKPPFIMFNNSETLLMQPAEFQDLLLCESYFDDFTHSTEMDRPPSPNHITPQAHSNIRRDPAQQQQPPPPTSFSSFEAQLQALLAGNNASPAVSQPLQSNFNSFDWDLGNTMGSASENSIFSSPEILAAMSSPESKDGNMILLPTSPLTFSSPSGSSPSMSPPYHGDLHAFPNDFTMPSPPNSYRGAVPHYNKLDSISMLNERDYYGQPQQTRTMSVANIMKDERTSEPRDIPTDHNARKRRKSIPLTSPTGVLPAAAKKMAAAKGVKATAAKRRSADDSLDSLQAINIPVTPSNEFPPSSATSLMSIQNAQQQQQQQQQQHSQQSNAATSQFATAFNQQQSIWPGVNALVDMKQSMLGGDTQKIPIQRLKPPTGLQLPPFPPQPTKQQKKVAHNAIERRYRNNINDRISDLKSVVPALCHSKIKDKSGSKNMDDDEDDDENEIDGVAAATKLNKATILRKATEYIVYLKKNSERVREENTALKNLVAQMPRGHDILAVFEAQQQAREQAHKEAQDSPSEYGDDDEFSPNSNTPPSNGGGGRALMALFMCVTFFSASPLTAGPQQQLNHHHEGRAMGQIPTANVVNTSYSSALSPRWIEMLAGLNYWTIFRTLAFALCVAYFCLPSSIFKFRRVNSRNSKRKSGHVKYGNPSYKLQTAQQFYNALVASLPHSPPTSYIGLAANLLVEGFRLVIRRSLGIDVSYNDTELYDNELALAGTWMRIGEVECTGGNPNVSRMSMLYHCIKTINVFETIEEEHISNPFRIYATAAIQVAIAIPSPSLARKASQHLWRLAMHSAEVENDEESAEWIESLLWDVHDDDYEDRMENMVDSEIWCNALEVMKKSVHFDRAASTAVAQRRGRRHGRKAPTSASTGISLAVASTVPIEILSNFQSYYNLQIVFGRLIKLISTPAPSSAQSDIGSEYIESIFDPILSTTIAGSVPHWYALVGAAVEAFWKADLTLGEKYVCQLRQLPKNVAADPEDEATLKGDLTKRVIAYTLLGVAFLKRVKITEGVRVLEKAQNLQQDRKKVSSSGPEGPEPSSAHPADAGDLESSVCTLAEFVVGLCGLEAWIDAWRRSEDEAAAVHEESDARLQDNRPISPKEEELDIRGIHASIMHMIKTLRRMVNTAPLESLDTTQELLKRLCRVDRMVFDIDGDVVDSGVDYEEEGEIKDELDTKEEGEINIGERALKVLRGVR</sequence>
<dbReference type="Proteomes" id="UP000274822">
    <property type="component" value="Unassembled WGS sequence"/>
</dbReference>
<feature type="compositionally biased region" description="Low complexity" evidence="1">
    <location>
        <begin position="335"/>
        <end position="356"/>
    </location>
</feature>
<organism evidence="3 4">
    <name type="scientific">Jimgerdemannia flammicorona</name>
    <dbReference type="NCBI Taxonomy" id="994334"/>
    <lineage>
        <taxon>Eukaryota</taxon>
        <taxon>Fungi</taxon>
        <taxon>Fungi incertae sedis</taxon>
        <taxon>Mucoromycota</taxon>
        <taxon>Mucoromycotina</taxon>
        <taxon>Endogonomycetes</taxon>
        <taxon>Endogonales</taxon>
        <taxon>Endogonaceae</taxon>
        <taxon>Jimgerdemannia</taxon>
    </lineage>
</organism>
<dbReference type="GO" id="GO:0046983">
    <property type="term" value="F:protein dimerization activity"/>
    <property type="evidence" value="ECO:0007669"/>
    <property type="project" value="InterPro"/>
</dbReference>
<accession>A0A433QP47</accession>
<gene>
    <name evidence="3" type="ORF">BC938DRAFT_477555</name>
</gene>
<evidence type="ECO:0000313" key="4">
    <source>
        <dbReference type="Proteomes" id="UP000274822"/>
    </source>
</evidence>
<protein>
    <recommendedName>
        <fullName evidence="2">BHLH domain-containing protein</fullName>
    </recommendedName>
</protein>
<proteinExistence type="predicted"/>
<dbReference type="PROSITE" id="PS50888">
    <property type="entry name" value="BHLH"/>
    <property type="match status" value="1"/>
</dbReference>
<dbReference type="Pfam" id="PF00010">
    <property type="entry name" value="HLH"/>
    <property type="match status" value="1"/>
</dbReference>
<feature type="compositionally biased region" description="Basic and acidic residues" evidence="1">
    <location>
        <begin position="249"/>
        <end position="263"/>
    </location>
</feature>
<feature type="compositionally biased region" description="Low complexity" evidence="1">
    <location>
        <begin position="1058"/>
        <end position="1069"/>
    </location>
</feature>
<evidence type="ECO:0000313" key="3">
    <source>
        <dbReference type="EMBL" id="RUS31563.1"/>
    </source>
</evidence>
<dbReference type="PANTHER" id="PTHR47336">
    <property type="entry name" value="TRANSCRIPTION FACTOR HMS1-RELATED"/>
    <property type="match status" value="1"/>
</dbReference>